<feature type="transmembrane region" description="Helical" evidence="1">
    <location>
        <begin position="63"/>
        <end position="84"/>
    </location>
</feature>
<dbReference type="Pfam" id="PF19845">
    <property type="entry name" value="DUF6320"/>
    <property type="match status" value="1"/>
</dbReference>
<protein>
    <submittedName>
        <fullName evidence="2">Uncharacterized protein</fullName>
    </submittedName>
</protein>
<gene>
    <name evidence="2" type="ORF">SAMN05216508_102116</name>
</gene>
<evidence type="ECO:0000313" key="3">
    <source>
        <dbReference type="Proteomes" id="UP000198817"/>
    </source>
</evidence>
<feature type="transmembrane region" description="Helical" evidence="1">
    <location>
        <begin position="115"/>
        <end position="135"/>
    </location>
</feature>
<accession>A0A1I7FFZ3</accession>
<sequence>MKHCSHCGVDVIDDSEFCPLCFHALEQIPDPPDWDPFITPEWNRGSRTFPVVRPHPGKLERAFRFLLFSAILGSAVFIGLNRILLPRIHWGLVFSGILFYVTWFFFLFSRDMGYLKRVIGGTGGGVLLVVLGDAVSGFRGWSLAFGIPIAVILLDVTLAMMTIINRKRWTGYLIVELMMIPVGTVPLILGLLGMAAYPALSGAAFLVTLLVFLGTVLIGGPAARAELRRRFHL</sequence>
<keyword evidence="1" id="KW-0812">Transmembrane</keyword>
<keyword evidence="3" id="KW-1185">Reference proteome</keyword>
<proteinExistence type="predicted"/>
<keyword evidence="1" id="KW-1133">Transmembrane helix</keyword>
<dbReference type="EMBL" id="FPBT01000002">
    <property type="protein sequence ID" value="SFU35111.1"/>
    <property type="molecule type" value="Genomic_DNA"/>
</dbReference>
<keyword evidence="1" id="KW-0472">Membrane</keyword>
<feature type="transmembrane region" description="Helical" evidence="1">
    <location>
        <begin position="90"/>
        <end position="108"/>
    </location>
</feature>
<organism evidence="2 3">
    <name type="scientific">Eubacterium pyruvativorans</name>
    <dbReference type="NCBI Taxonomy" id="155865"/>
    <lineage>
        <taxon>Bacteria</taxon>
        <taxon>Bacillati</taxon>
        <taxon>Bacillota</taxon>
        <taxon>Clostridia</taxon>
        <taxon>Eubacteriales</taxon>
        <taxon>Eubacteriaceae</taxon>
        <taxon>Eubacterium</taxon>
    </lineage>
</organism>
<reference evidence="2 3" key="1">
    <citation type="submission" date="2016-10" db="EMBL/GenBank/DDBJ databases">
        <authorList>
            <person name="de Groot N.N."/>
        </authorList>
    </citation>
    <scope>NUCLEOTIDE SEQUENCE [LARGE SCALE GENOMIC DNA]</scope>
    <source>
        <strain evidence="2 3">KHGC13</strain>
    </source>
</reference>
<name>A0A1I7FFZ3_9FIRM</name>
<dbReference type="AlphaFoldDB" id="A0A1I7FFZ3"/>
<feature type="transmembrane region" description="Helical" evidence="1">
    <location>
        <begin position="141"/>
        <end position="161"/>
    </location>
</feature>
<dbReference type="Proteomes" id="UP000198817">
    <property type="component" value="Unassembled WGS sequence"/>
</dbReference>
<dbReference type="InterPro" id="IPR046283">
    <property type="entry name" value="DUF6320"/>
</dbReference>
<dbReference type="OrthoDB" id="2164897at2"/>
<evidence type="ECO:0000256" key="1">
    <source>
        <dbReference type="SAM" id="Phobius"/>
    </source>
</evidence>
<evidence type="ECO:0000313" key="2">
    <source>
        <dbReference type="EMBL" id="SFU35111.1"/>
    </source>
</evidence>
<dbReference type="RefSeq" id="WP_090469807.1">
    <property type="nucleotide sequence ID" value="NZ_FOWF01000001.1"/>
</dbReference>
<feature type="transmembrane region" description="Helical" evidence="1">
    <location>
        <begin position="173"/>
        <end position="197"/>
    </location>
</feature>
<feature type="transmembrane region" description="Helical" evidence="1">
    <location>
        <begin position="203"/>
        <end position="223"/>
    </location>
</feature>